<dbReference type="SUPFAM" id="SSF58104">
    <property type="entry name" value="Methyl-accepting chemotaxis protein (MCP) signaling domain"/>
    <property type="match status" value="1"/>
</dbReference>
<dbReference type="GO" id="GO:0004888">
    <property type="term" value="F:transmembrane signaling receptor activity"/>
    <property type="evidence" value="ECO:0007669"/>
    <property type="project" value="InterPro"/>
</dbReference>
<dbReference type="Gene3D" id="3.30.450.20">
    <property type="entry name" value="PAS domain"/>
    <property type="match status" value="1"/>
</dbReference>
<protein>
    <submittedName>
        <fullName evidence="11">Methyl-accepting chemotaxis protein 4</fullName>
    </submittedName>
</protein>
<dbReference type="GO" id="GO:0006935">
    <property type="term" value="P:chemotaxis"/>
    <property type="evidence" value="ECO:0007669"/>
    <property type="project" value="UniProtKB-KW"/>
</dbReference>
<name>A0A1J5RS70_9ZZZZ</name>
<comment type="caution">
    <text evidence="11">The sequence shown here is derived from an EMBL/GenBank/DDBJ whole genome shotgun (WGS) entry which is preliminary data.</text>
</comment>
<evidence type="ECO:0000256" key="8">
    <source>
        <dbReference type="SAM" id="Phobius"/>
    </source>
</evidence>
<evidence type="ECO:0000256" key="2">
    <source>
        <dbReference type="ARBA" id="ARBA00022475"/>
    </source>
</evidence>
<organism evidence="11">
    <name type="scientific">mine drainage metagenome</name>
    <dbReference type="NCBI Taxonomy" id="410659"/>
    <lineage>
        <taxon>unclassified sequences</taxon>
        <taxon>metagenomes</taxon>
        <taxon>ecological metagenomes</taxon>
    </lineage>
</organism>
<dbReference type="CDD" id="cd06225">
    <property type="entry name" value="HAMP"/>
    <property type="match status" value="1"/>
</dbReference>
<evidence type="ECO:0000259" key="10">
    <source>
        <dbReference type="PROSITE" id="PS50885"/>
    </source>
</evidence>
<evidence type="ECO:0000256" key="6">
    <source>
        <dbReference type="ARBA" id="ARBA00023136"/>
    </source>
</evidence>
<dbReference type="Pfam" id="PF00015">
    <property type="entry name" value="MCPsignal"/>
    <property type="match status" value="1"/>
</dbReference>
<dbReference type="PRINTS" id="PR00260">
    <property type="entry name" value="CHEMTRNSDUCR"/>
</dbReference>
<dbReference type="CDD" id="cd11386">
    <property type="entry name" value="MCP_signal"/>
    <property type="match status" value="1"/>
</dbReference>
<sequence length="556" mass="58244">MRQFRHHLDIRRGLLLLSALCIAALASVALLDVSQLRTAILLEREMMLRNAAQTALGVAEYYAAQADAGRITPALAQSQALAAIGTMRYGADGDGYFWVSDDAAPVPKILMHPIVPAMDGTTPATAKFDVATGYRVGMHGTQVATDGHMNIFTAQNLAAAGERGGVFEYRFPKPRAGGGVTAEAFPKAAFAVRFPRWHWVIGTGVYIDDVSAAAWGYVLRSLLVAGAAVLALLALAVFIVRRTTRSTSTAVGTFAALAQGDLTVRMQSGDDEFGRVMHSAGEMVARLRDAIGQIRDAATQIDGSSAEISAASQSLAQATSEQAASVEQTSATVEQAAASIQRNADSATSAEDLARQVLGHAHDSNAAVDNAAEAMRRIADRIGIIDDIAYQTNMLALNAAIEAARAGEHGKGFAVVAGEVRRLAERARVASAEIGELAATTVGHADAARRQLGELVELENRNCALVQEIAASASEQSTGMVQIAQAVAQLSTTTQHNASSSEQLAATAEAMHAQAQRLHAAVQAFRTGAAAAAVSVPAREAEPRPLRAASGAFVRF</sequence>
<gene>
    <name evidence="11" type="primary">mcp4_21</name>
    <name evidence="11" type="ORF">GALL_257050</name>
</gene>
<dbReference type="Gene3D" id="1.10.287.950">
    <property type="entry name" value="Methyl-accepting chemotaxis protein"/>
    <property type="match status" value="1"/>
</dbReference>
<dbReference type="InterPro" id="IPR033480">
    <property type="entry name" value="sCache_2"/>
</dbReference>
<dbReference type="InterPro" id="IPR004089">
    <property type="entry name" value="MCPsignal_dom"/>
</dbReference>
<reference evidence="11" key="1">
    <citation type="submission" date="2016-10" db="EMBL/GenBank/DDBJ databases">
        <title>Sequence of Gallionella enrichment culture.</title>
        <authorList>
            <person name="Poehlein A."/>
            <person name="Muehling M."/>
            <person name="Daniel R."/>
        </authorList>
    </citation>
    <scope>NUCLEOTIDE SEQUENCE</scope>
</reference>
<evidence type="ECO:0000259" key="9">
    <source>
        <dbReference type="PROSITE" id="PS50111"/>
    </source>
</evidence>
<feature type="domain" description="Methyl-accepting transducer" evidence="9">
    <location>
        <begin position="297"/>
        <end position="512"/>
    </location>
</feature>
<accession>A0A1J5RS70</accession>
<dbReference type="PANTHER" id="PTHR43531">
    <property type="entry name" value="PROTEIN ICFG"/>
    <property type="match status" value="1"/>
</dbReference>
<evidence type="ECO:0000256" key="4">
    <source>
        <dbReference type="ARBA" id="ARBA00022692"/>
    </source>
</evidence>
<dbReference type="PROSITE" id="PS50111">
    <property type="entry name" value="CHEMOTAXIS_TRANSDUC_2"/>
    <property type="match status" value="1"/>
</dbReference>
<evidence type="ECO:0000313" key="11">
    <source>
        <dbReference type="EMBL" id="OIQ92339.1"/>
    </source>
</evidence>
<dbReference type="Pfam" id="PF17200">
    <property type="entry name" value="sCache_2"/>
    <property type="match status" value="1"/>
</dbReference>
<dbReference type="EMBL" id="MLJW01000234">
    <property type="protein sequence ID" value="OIQ92339.1"/>
    <property type="molecule type" value="Genomic_DNA"/>
</dbReference>
<keyword evidence="4 8" id="KW-0812">Transmembrane</keyword>
<evidence type="ECO:0000256" key="7">
    <source>
        <dbReference type="ARBA" id="ARBA00029447"/>
    </source>
</evidence>
<keyword evidence="2" id="KW-1003">Cell membrane</keyword>
<dbReference type="AlphaFoldDB" id="A0A1J5RS70"/>
<keyword evidence="6 8" id="KW-0472">Membrane</keyword>
<proteinExistence type="inferred from homology"/>
<dbReference type="GO" id="GO:0005886">
    <property type="term" value="C:plasma membrane"/>
    <property type="evidence" value="ECO:0007669"/>
    <property type="project" value="UniProtKB-SubCell"/>
</dbReference>
<dbReference type="InterPro" id="IPR003660">
    <property type="entry name" value="HAMP_dom"/>
</dbReference>
<feature type="transmembrane region" description="Helical" evidence="8">
    <location>
        <begin position="217"/>
        <end position="240"/>
    </location>
</feature>
<dbReference type="SMART" id="SM00304">
    <property type="entry name" value="HAMP"/>
    <property type="match status" value="1"/>
</dbReference>
<evidence type="ECO:0000256" key="3">
    <source>
        <dbReference type="ARBA" id="ARBA00022500"/>
    </source>
</evidence>
<evidence type="ECO:0000256" key="1">
    <source>
        <dbReference type="ARBA" id="ARBA00004651"/>
    </source>
</evidence>
<dbReference type="GO" id="GO:0007165">
    <property type="term" value="P:signal transduction"/>
    <property type="evidence" value="ECO:0007669"/>
    <property type="project" value="InterPro"/>
</dbReference>
<dbReference type="InterPro" id="IPR004090">
    <property type="entry name" value="Chemotax_Me-accpt_rcpt"/>
</dbReference>
<keyword evidence="5 8" id="KW-1133">Transmembrane helix</keyword>
<feature type="domain" description="HAMP" evidence="10">
    <location>
        <begin position="241"/>
        <end position="292"/>
    </location>
</feature>
<comment type="subcellular location">
    <subcellularLocation>
        <location evidence="1">Cell membrane</location>
        <topology evidence="1">Multi-pass membrane protein</topology>
    </subcellularLocation>
</comment>
<evidence type="ECO:0000256" key="5">
    <source>
        <dbReference type="ARBA" id="ARBA00022989"/>
    </source>
</evidence>
<dbReference type="InterPro" id="IPR051310">
    <property type="entry name" value="MCP_chemotaxis"/>
</dbReference>
<dbReference type="SMART" id="SM01049">
    <property type="entry name" value="Cache_2"/>
    <property type="match status" value="1"/>
</dbReference>
<keyword evidence="3" id="KW-0145">Chemotaxis</keyword>
<dbReference type="SMART" id="SM00283">
    <property type="entry name" value="MA"/>
    <property type="match status" value="1"/>
</dbReference>
<comment type="similarity">
    <text evidence="7">Belongs to the methyl-accepting chemotaxis (MCP) protein family.</text>
</comment>
<dbReference type="PANTHER" id="PTHR43531:SF11">
    <property type="entry name" value="METHYL-ACCEPTING CHEMOTAXIS PROTEIN 3"/>
    <property type="match status" value="1"/>
</dbReference>
<dbReference type="PROSITE" id="PS50885">
    <property type="entry name" value="HAMP"/>
    <property type="match status" value="1"/>
</dbReference>